<dbReference type="Proteomes" id="UP001341281">
    <property type="component" value="Chromosome 10"/>
</dbReference>
<name>A0AAQ3UZ68_PASNO</name>
<keyword evidence="3" id="KW-1185">Reference proteome</keyword>
<protein>
    <submittedName>
        <fullName evidence="2">Uncharacterized protein</fullName>
    </submittedName>
</protein>
<evidence type="ECO:0000313" key="2">
    <source>
        <dbReference type="EMBL" id="WVZ97899.1"/>
    </source>
</evidence>
<proteinExistence type="predicted"/>
<dbReference type="AlphaFoldDB" id="A0AAQ3UZ68"/>
<dbReference type="SUPFAM" id="SSF50891">
    <property type="entry name" value="Cyclophilin-like"/>
    <property type="match status" value="1"/>
</dbReference>
<feature type="compositionally biased region" description="Pro residues" evidence="1">
    <location>
        <begin position="35"/>
        <end position="45"/>
    </location>
</feature>
<dbReference type="InterPro" id="IPR029000">
    <property type="entry name" value="Cyclophilin-like_dom_sf"/>
</dbReference>
<reference evidence="2 3" key="1">
    <citation type="submission" date="2024-02" db="EMBL/GenBank/DDBJ databases">
        <title>High-quality chromosome-scale genome assembly of Pensacola bahiagrass (Paspalum notatum Flugge var. saurae).</title>
        <authorList>
            <person name="Vega J.M."/>
            <person name="Podio M."/>
            <person name="Orjuela J."/>
            <person name="Siena L.A."/>
            <person name="Pessino S.C."/>
            <person name="Combes M.C."/>
            <person name="Mariac C."/>
            <person name="Albertini E."/>
            <person name="Pupilli F."/>
            <person name="Ortiz J.P.A."/>
            <person name="Leblanc O."/>
        </authorList>
    </citation>
    <scope>NUCLEOTIDE SEQUENCE [LARGE SCALE GENOMIC DNA]</scope>
    <source>
        <strain evidence="2">R1</strain>
        <tissue evidence="2">Leaf</tissue>
    </source>
</reference>
<gene>
    <name evidence="2" type="ORF">U9M48_043402</name>
</gene>
<accession>A0AAQ3UZ68</accession>
<sequence>MAPAASPVRIRPRAPPAASPARPRATRCLSCPGSGPAPPPVPAAPAPVRRRCADSSAGPTTPRLKCHSWDAEVLWVESELGIHYQFFITCAKFDRLDNKHVVFGGPG</sequence>
<organism evidence="2 3">
    <name type="scientific">Paspalum notatum var. saurae</name>
    <dbReference type="NCBI Taxonomy" id="547442"/>
    <lineage>
        <taxon>Eukaryota</taxon>
        <taxon>Viridiplantae</taxon>
        <taxon>Streptophyta</taxon>
        <taxon>Embryophyta</taxon>
        <taxon>Tracheophyta</taxon>
        <taxon>Spermatophyta</taxon>
        <taxon>Magnoliopsida</taxon>
        <taxon>Liliopsida</taxon>
        <taxon>Poales</taxon>
        <taxon>Poaceae</taxon>
        <taxon>PACMAD clade</taxon>
        <taxon>Panicoideae</taxon>
        <taxon>Andropogonodae</taxon>
        <taxon>Paspaleae</taxon>
        <taxon>Paspalinae</taxon>
        <taxon>Paspalum</taxon>
    </lineage>
</organism>
<dbReference type="EMBL" id="CP144754">
    <property type="protein sequence ID" value="WVZ97899.1"/>
    <property type="molecule type" value="Genomic_DNA"/>
</dbReference>
<feature type="region of interest" description="Disordered" evidence="1">
    <location>
        <begin position="1"/>
        <end position="61"/>
    </location>
</feature>
<evidence type="ECO:0000313" key="3">
    <source>
        <dbReference type="Proteomes" id="UP001341281"/>
    </source>
</evidence>
<evidence type="ECO:0000256" key="1">
    <source>
        <dbReference type="SAM" id="MobiDB-lite"/>
    </source>
</evidence>